<evidence type="ECO:0000256" key="8">
    <source>
        <dbReference type="ARBA" id="ARBA00022840"/>
    </source>
</evidence>
<dbReference type="InterPro" id="IPR001609">
    <property type="entry name" value="Myosin_head_motor_dom-like"/>
</dbReference>
<keyword evidence="13" id="KW-0325">Glycoprotein</keyword>
<protein>
    <recommendedName>
        <fullName evidence="2">chitin synthase</fullName>
        <ecNumber evidence="2">2.4.1.16</ecNumber>
    </recommendedName>
</protein>
<dbReference type="Gene3D" id="3.40.850.10">
    <property type="entry name" value="Kinesin motor domain"/>
    <property type="match status" value="1"/>
</dbReference>
<dbReference type="SUPFAM" id="SSF52540">
    <property type="entry name" value="P-loop containing nucleoside triphosphate hydrolases"/>
    <property type="match status" value="1"/>
</dbReference>
<dbReference type="Gene3D" id="1.20.5.4820">
    <property type="match status" value="1"/>
</dbReference>
<dbReference type="Gene3D" id="1.20.58.530">
    <property type="match status" value="1"/>
</dbReference>
<keyword evidence="6 17" id="KW-0812">Transmembrane</keyword>
<comment type="subcellular location">
    <subcellularLocation>
        <location evidence="1">Cell membrane</location>
        <topology evidence="1">Multi-pass membrane protein</topology>
    </subcellularLocation>
</comment>
<dbReference type="GO" id="GO:0003779">
    <property type="term" value="F:actin binding"/>
    <property type="evidence" value="ECO:0007669"/>
    <property type="project" value="UniProtKB-KW"/>
</dbReference>
<keyword evidence="20" id="KW-1185">Reference proteome</keyword>
<proteinExistence type="inferred from homology"/>
<feature type="transmembrane region" description="Helical" evidence="17">
    <location>
        <begin position="831"/>
        <end position="852"/>
    </location>
</feature>
<dbReference type="PANTHER" id="PTHR22914">
    <property type="entry name" value="CHITIN SYNTHASE"/>
    <property type="match status" value="1"/>
</dbReference>
<evidence type="ECO:0000256" key="16">
    <source>
        <dbReference type="SAM" id="MobiDB-lite"/>
    </source>
</evidence>
<dbReference type="SUPFAM" id="SSF55856">
    <property type="entry name" value="Cytochrome b5-like heme/steroid binding domain"/>
    <property type="match status" value="1"/>
</dbReference>
<keyword evidence="10 15" id="KW-0518">Myosin</keyword>
<dbReference type="PROSITE" id="PS51456">
    <property type="entry name" value="MYOSIN_MOTOR"/>
    <property type="match status" value="1"/>
</dbReference>
<accession>A0A367KTZ4</accession>
<evidence type="ECO:0000256" key="1">
    <source>
        <dbReference type="ARBA" id="ARBA00004651"/>
    </source>
</evidence>
<feature type="domain" description="Myosin motor" evidence="18">
    <location>
        <begin position="1"/>
        <end position="687"/>
    </location>
</feature>
<evidence type="ECO:0000256" key="3">
    <source>
        <dbReference type="ARBA" id="ARBA00022475"/>
    </source>
</evidence>
<evidence type="ECO:0000256" key="5">
    <source>
        <dbReference type="ARBA" id="ARBA00022679"/>
    </source>
</evidence>
<keyword evidence="14 15" id="KW-0009">Actin-binding</keyword>
<feature type="transmembrane region" description="Helical" evidence="17">
    <location>
        <begin position="1547"/>
        <end position="1570"/>
    </location>
</feature>
<feature type="region of interest" description="Disordered" evidence="16">
    <location>
        <begin position="730"/>
        <end position="755"/>
    </location>
</feature>
<gene>
    <name evidence="19" type="ORF">CU098_011392</name>
</gene>
<dbReference type="GO" id="GO:0031505">
    <property type="term" value="P:fungal-type cell wall organization"/>
    <property type="evidence" value="ECO:0007669"/>
    <property type="project" value="TreeGrafter"/>
</dbReference>
<dbReference type="InterPro" id="IPR027417">
    <property type="entry name" value="P-loop_NTPase"/>
</dbReference>
<dbReference type="InterPro" id="IPR029044">
    <property type="entry name" value="Nucleotide-diphossugar_trans"/>
</dbReference>
<keyword evidence="8 15" id="KW-0067">ATP-binding</keyword>
<dbReference type="Proteomes" id="UP000253551">
    <property type="component" value="Unassembled WGS sequence"/>
</dbReference>
<feature type="region of interest" description="Disordered" evidence="16">
    <location>
        <begin position="1744"/>
        <end position="1766"/>
    </location>
</feature>
<feature type="transmembrane region" description="Helical" evidence="17">
    <location>
        <begin position="1492"/>
        <end position="1513"/>
    </location>
</feature>
<dbReference type="Gene3D" id="1.20.120.720">
    <property type="entry name" value="Myosin VI head, motor domain, U50 subdomain"/>
    <property type="match status" value="1"/>
</dbReference>
<evidence type="ECO:0000256" key="4">
    <source>
        <dbReference type="ARBA" id="ARBA00022676"/>
    </source>
</evidence>
<organism evidence="19 20">
    <name type="scientific">Rhizopus stolonifer</name>
    <name type="common">Rhizopus nigricans</name>
    <dbReference type="NCBI Taxonomy" id="4846"/>
    <lineage>
        <taxon>Eukaryota</taxon>
        <taxon>Fungi</taxon>
        <taxon>Fungi incertae sedis</taxon>
        <taxon>Mucoromycota</taxon>
        <taxon>Mucoromycotina</taxon>
        <taxon>Mucoromycetes</taxon>
        <taxon>Mucorales</taxon>
        <taxon>Mucorineae</taxon>
        <taxon>Rhizopodaceae</taxon>
        <taxon>Rhizopus</taxon>
    </lineage>
</organism>
<dbReference type="SUPFAM" id="SSF53448">
    <property type="entry name" value="Nucleotide-diphospho-sugar transferases"/>
    <property type="match status" value="1"/>
</dbReference>
<dbReference type="GO" id="GO:0030428">
    <property type="term" value="C:cell septum"/>
    <property type="evidence" value="ECO:0007669"/>
    <property type="project" value="TreeGrafter"/>
</dbReference>
<feature type="transmembrane region" description="Helical" evidence="17">
    <location>
        <begin position="1095"/>
        <end position="1113"/>
    </location>
</feature>
<evidence type="ECO:0000256" key="2">
    <source>
        <dbReference type="ARBA" id="ARBA00012543"/>
    </source>
</evidence>
<dbReference type="InterPro" id="IPR036961">
    <property type="entry name" value="Kinesin_motor_dom_sf"/>
</dbReference>
<dbReference type="GO" id="GO:0006031">
    <property type="term" value="P:chitin biosynthetic process"/>
    <property type="evidence" value="ECO:0007669"/>
    <property type="project" value="TreeGrafter"/>
</dbReference>
<comment type="similarity">
    <text evidence="15">Belongs to the TRAFAC class myosin-kinesin ATPase superfamily. Myosin family.</text>
</comment>
<evidence type="ECO:0000256" key="17">
    <source>
        <dbReference type="SAM" id="Phobius"/>
    </source>
</evidence>
<evidence type="ECO:0000313" key="20">
    <source>
        <dbReference type="Proteomes" id="UP000253551"/>
    </source>
</evidence>
<evidence type="ECO:0000256" key="10">
    <source>
        <dbReference type="ARBA" id="ARBA00023123"/>
    </source>
</evidence>
<evidence type="ECO:0000259" key="18">
    <source>
        <dbReference type="PROSITE" id="PS51456"/>
    </source>
</evidence>
<evidence type="ECO:0000256" key="6">
    <source>
        <dbReference type="ARBA" id="ARBA00022692"/>
    </source>
</evidence>
<feature type="region of interest" description="Disordered" evidence="16">
    <location>
        <begin position="693"/>
        <end position="717"/>
    </location>
</feature>
<feature type="region of interest" description="Disordered" evidence="16">
    <location>
        <begin position="1671"/>
        <end position="1694"/>
    </location>
</feature>
<dbReference type="Pfam" id="PF00063">
    <property type="entry name" value="Myosin_head"/>
    <property type="match status" value="2"/>
</dbReference>
<keyword evidence="11 17" id="KW-0472">Membrane</keyword>
<dbReference type="GO" id="GO:0016459">
    <property type="term" value="C:myosin complex"/>
    <property type="evidence" value="ECO:0007669"/>
    <property type="project" value="UniProtKB-KW"/>
</dbReference>
<evidence type="ECO:0000256" key="9">
    <source>
        <dbReference type="ARBA" id="ARBA00022989"/>
    </source>
</evidence>
<comment type="caution">
    <text evidence="19">The sequence shown here is derived from an EMBL/GenBank/DDBJ whole genome shotgun (WGS) entry which is preliminary data.</text>
</comment>
<dbReference type="FunFam" id="1.10.10.820:FF:000001">
    <property type="entry name" value="Myosin heavy chain"/>
    <property type="match status" value="1"/>
</dbReference>
<feature type="compositionally biased region" description="Polar residues" evidence="16">
    <location>
        <begin position="570"/>
        <end position="591"/>
    </location>
</feature>
<evidence type="ECO:0000256" key="14">
    <source>
        <dbReference type="ARBA" id="ARBA00023203"/>
    </source>
</evidence>
<sequence>MVIVNPYQSLETLNDSTLELYADVEYEDLSEKKPSLRPHVYQLAARMYFCMRRTGEDQSLILSGITGSGKTTTRKHFLSELLHLSARRKSEKKLCQRIESAQTILELFGHASTVENTSSSKYNLFQEVQISKHGRVLGSRLLTYQFSKTRVTNVQPNERSFHVFYALLSGTTMDEKNALHINHRPDYFNYLNQSGCLVLPNWNDEIQFGNLIGAFKTCGFKTKSVTQIFQLLASILHIGNLQFVESSNFVATSKESCIVKNTDVLDTIAAILGVSSSRLEICLTYKLRMIGKEICTIFLDPEAATDQRDIFARTLYSVLFLWITETINQAISSPEQDACTLNILDQTGFQNSLFNGFDEFCANIAGEHLQYFLTNAGLNKEYGLDAEMVSDGIDIPSIGRDVDYFACLGLFLGETEEGFQKDTEMKQRRKDDSTLSIQRGLAGLLNKYTVNRQNGATDATDANFLGSLQRQFPNQPSLCKNHQIFAFGIKHFCGSVDYSVNNFLESNLDEIPPDFISLLKDNSSNEFVSSLFNSDTISTTLHPKDHKTIVKAQVSTNTMRNLSLRKKLMETSNQSNEKQNESTISTQSKTASPKEFDRDRVQSQVRALLIPKLCVRHRVQYAHKYTFEDFVSRYRSIIAPIDQQIDNRKKVENVLNSVNWSSDEVFVGRKMIWLRYGVWKKLEDYLRTLEKEEGSPRESFPSKHIKPAPINQHPLNREITNDNPNLFSEYGNESSSPDDSQGICESGKDNWEEEPEWNQNNSFGPNMDMSKMIQDVSIPQVEHVENIPITCVRIWWVRFTWLVTFWIPSLLLSWFGKMHRPDIQMAWREKVALCSIIAFISAVILFIIVGLGEVVCPDTGKMYSIDNVRAHGISNDNYMSIRGMVYDMTKFSKTNHGIAGKIADNSAMTDLAGYDLSSSIPPPLTLACSGLVFDASIRLMANTSANPQASFVHYSGDQLQFNSASDMSNSHWYWDTFLPSIKEFKKGILVHNLKDLESDANSWSRAALAINGRVYDIQDYITTVRYYGQENDAYDFLPNTVKDVFTHFSGTDATSKWERYKVNMTNEEEQQVMDCLNNYFFIGYVDPRTTARCMFTNYILLVCAVLMCTVILVKFISALQFGSTPVPEDHDKFVICQIPCYTEGEESIKKTINSLSVMNYDDKRKLLFIIADGMVMGSGNDRTTPRIVLDVLGCTRADPEPQMFKSVGEGSKQLNYGKVYSGLYECEGHTVPYIVVVKVGKASERTKPGNRGKRDSQMICMSFLNRVHYNSEMNPLELEIYYQINNVIGINPACYEYILMVDSDTEVLSHSLSYLISSMLHDGRIMGLCGETALLNENKSWITMIQVYEYYISHYLAKAFESLFGSVTCLPGCFCMYRLKTPVKNEPLIISSNIVREYSENRVDTLHKRNLLSLGEDRYLTTLMMKYFPERKMKFTPYAMCRTVAPDDWRVLLSQRRRWINSTIHNLLEVVLLPDLCGFCCFSMRFVVLIDLIGTLTLPVSFCYLIYLVYVMAAHAGPFPTLAIGMLGGIYALQIVIFVLKKQWQHIGWMFFYIFALPVYSFFLPVYSFWHFDDFSWGNTRVVVGERQRKIIVTDDEEFDEKMIPMKKWLVYEQELWNQGLITSKLNSCDTAFYDRYGMGLPAYSTNMTNGYMYYNLIPSQPSFTYNNLEETVSSTTGSESSSEKTQKANKSRTTMTSGLLNPAHYPYTMQHIPHTSHNSFMNQSPYFYTTRLPSSYEILSPQIPSDKSSNSLPRADSFTTHNGALTEQRSSAHLLNDYSKYAYQEFPSDEKISKEIEKIIDTSDLMQITKKKSKLST</sequence>
<dbReference type="GO" id="GO:0005524">
    <property type="term" value="F:ATP binding"/>
    <property type="evidence" value="ECO:0007669"/>
    <property type="project" value="UniProtKB-UniRule"/>
</dbReference>
<evidence type="ECO:0000256" key="7">
    <source>
        <dbReference type="ARBA" id="ARBA00022741"/>
    </source>
</evidence>
<reference evidence="19 20" key="1">
    <citation type="journal article" date="2018" name="G3 (Bethesda)">
        <title>Phylogenetic and Phylogenomic Definition of Rhizopus Species.</title>
        <authorList>
            <person name="Gryganskyi A.P."/>
            <person name="Golan J."/>
            <person name="Dolatabadi S."/>
            <person name="Mondo S."/>
            <person name="Robb S."/>
            <person name="Idnurm A."/>
            <person name="Muszewska A."/>
            <person name="Steczkiewicz K."/>
            <person name="Masonjones S."/>
            <person name="Liao H.L."/>
            <person name="Gajdeczka M.T."/>
            <person name="Anike F."/>
            <person name="Vuek A."/>
            <person name="Anishchenko I.M."/>
            <person name="Voigt K."/>
            <person name="de Hoog G.S."/>
            <person name="Smith M.E."/>
            <person name="Heitman J."/>
            <person name="Vilgalys R."/>
            <person name="Stajich J.E."/>
        </authorList>
    </citation>
    <scope>NUCLEOTIDE SEQUENCE [LARGE SCALE GENOMIC DNA]</scope>
    <source>
        <strain evidence="19 20">LSU 92-RS-03</strain>
    </source>
</reference>
<dbReference type="GO" id="GO:0005886">
    <property type="term" value="C:plasma membrane"/>
    <property type="evidence" value="ECO:0007669"/>
    <property type="project" value="UniProtKB-SubCell"/>
</dbReference>
<feature type="binding site" evidence="15">
    <location>
        <begin position="64"/>
        <end position="71"/>
    </location>
    <ligand>
        <name>ATP</name>
        <dbReference type="ChEBI" id="CHEBI:30616"/>
    </ligand>
</feature>
<feature type="transmembrane region" description="Helical" evidence="17">
    <location>
        <begin position="795"/>
        <end position="815"/>
    </location>
</feature>
<dbReference type="InterPro" id="IPR036400">
    <property type="entry name" value="Cyt_B5-like_heme/steroid_sf"/>
</dbReference>
<dbReference type="GO" id="GO:0003774">
    <property type="term" value="F:cytoskeletal motor activity"/>
    <property type="evidence" value="ECO:0007669"/>
    <property type="project" value="UniProtKB-UniRule"/>
</dbReference>
<keyword evidence="3" id="KW-1003">Cell membrane</keyword>
<keyword evidence="9 17" id="KW-1133">Transmembrane helix</keyword>
<evidence type="ECO:0000256" key="12">
    <source>
        <dbReference type="ARBA" id="ARBA00023175"/>
    </source>
</evidence>
<dbReference type="PRINTS" id="PR00193">
    <property type="entry name" value="MYOSINHEAVY"/>
</dbReference>
<keyword evidence="12 15" id="KW-0505">Motor protein</keyword>
<dbReference type="InterPro" id="IPR004835">
    <property type="entry name" value="Chitin_synth"/>
</dbReference>
<evidence type="ECO:0000256" key="13">
    <source>
        <dbReference type="ARBA" id="ARBA00023180"/>
    </source>
</evidence>
<feature type="compositionally biased region" description="Polar residues" evidence="16">
    <location>
        <begin position="730"/>
        <end position="739"/>
    </location>
</feature>
<dbReference type="PANTHER" id="PTHR22914:SF13">
    <property type="entry name" value="CHITIN SYNTHASE"/>
    <property type="match status" value="1"/>
</dbReference>
<feature type="compositionally biased region" description="Low complexity" evidence="16">
    <location>
        <begin position="1671"/>
        <end position="1681"/>
    </location>
</feature>
<dbReference type="Gene3D" id="1.10.10.820">
    <property type="match status" value="1"/>
</dbReference>
<dbReference type="GO" id="GO:0004100">
    <property type="term" value="F:chitin synthase activity"/>
    <property type="evidence" value="ECO:0007669"/>
    <property type="project" value="UniProtKB-EC"/>
</dbReference>
<keyword evidence="7 15" id="KW-0547">Nucleotide-binding</keyword>
<dbReference type="OrthoDB" id="370884at2759"/>
<evidence type="ECO:0000256" key="15">
    <source>
        <dbReference type="PROSITE-ProRule" id="PRU00782"/>
    </source>
</evidence>
<comment type="caution">
    <text evidence="15">Lacks conserved residue(s) required for the propagation of feature annotation.</text>
</comment>
<dbReference type="EMBL" id="PJQM01000352">
    <property type="protein sequence ID" value="RCI05590.1"/>
    <property type="molecule type" value="Genomic_DNA"/>
</dbReference>
<keyword evidence="4" id="KW-0328">Glycosyltransferase</keyword>
<keyword evidence="5" id="KW-0808">Transferase</keyword>
<dbReference type="SMART" id="SM00242">
    <property type="entry name" value="MYSc"/>
    <property type="match status" value="1"/>
</dbReference>
<dbReference type="STRING" id="4846.A0A367KTZ4"/>
<evidence type="ECO:0000256" key="11">
    <source>
        <dbReference type="ARBA" id="ARBA00023136"/>
    </source>
</evidence>
<evidence type="ECO:0000313" key="19">
    <source>
        <dbReference type="EMBL" id="RCI05590.1"/>
    </source>
</evidence>
<feature type="transmembrane region" description="Helical" evidence="17">
    <location>
        <begin position="1519"/>
        <end position="1540"/>
    </location>
</feature>
<dbReference type="Pfam" id="PF03142">
    <property type="entry name" value="Chitin_synth_2"/>
    <property type="match status" value="1"/>
</dbReference>
<feature type="region of interest" description="Disordered" evidence="16">
    <location>
        <begin position="570"/>
        <end position="597"/>
    </location>
</feature>
<dbReference type="EC" id="2.4.1.16" evidence="2"/>
<name>A0A367KTZ4_RHIST</name>
<dbReference type="Gene3D" id="3.10.120.10">
    <property type="entry name" value="Cytochrome b5-like heme/steroid binding domain"/>
    <property type="match status" value="1"/>
</dbReference>